<name>A0A2N9FEJ1_FAGSY</name>
<organism evidence="1">
    <name type="scientific">Fagus sylvatica</name>
    <name type="common">Beechnut</name>
    <dbReference type="NCBI Taxonomy" id="28930"/>
    <lineage>
        <taxon>Eukaryota</taxon>
        <taxon>Viridiplantae</taxon>
        <taxon>Streptophyta</taxon>
        <taxon>Embryophyta</taxon>
        <taxon>Tracheophyta</taxon>
        <taxon>Spermatophyta</taxon>
        <taxon>Magnoliopsida</taxon>
        <taxon>eudicotyledons</taxon>
        <taxon>Gunneridae</taxon>
        <taxon>Pentapetalae</taxon>
        <taxon>rosids</taxon>
        <taxon>fabids</taxon>
        <taxon>Fagales</taxon>
        <taxon>Fagaceae</taxon>
        <taxon>Fagus</taxon>
    </lineage>
</organism>
<evidence type="ECO:0000313" key="1">
    <source>
        <dbReference type="EMBL" id="SPC85269.1"/>
    </source>
</evidence>
<gene>
    <name evidence="1" type="ORF">FSB_LOCUS13151</name>
</gene>
<dbReference type="EMBL" id="OIVN01000769">
    <property type="protein sequence ID" value="SPC85269.1"/>
    <property type="molecule type" value="Genomic_DNA"/>
</dbReference>
<protein>
    <submittedName>
        <fullName evidence="1">Uncharacterized protein</fullName>
    </submittedName>
</protein>
<sequence>MHHRRCSSAPPVVEGFGSARPSLASFPLGFSPLSLPPGYSFFSLPLGFSLTASMASPSLSNSRLTLTLTLDFGEPMYGSRVLCEPVCVGDV</sequence>
<dbReference type="AlphaFoldDB" id="A0A2N9FEJ1"/>
<proteinExistence type="predicted"/>
<accession>A0A2N9FEJ1</accession>
<reference evidence="1" key="1">
    <citation type="submission" date="2018-02" db="EMBL/GenBank/DDBJ databases">
        <authorList>
            <person name="Cohen D.B."/>
            <person name="Kent A.D."/>
        </authorList>
    </citation>
    <scope>NUCLEOTIDE SEQUENCE</scope>
</reference>